<proteinExistence type="predicted"/>
<evidence type="ECO:0000313" key="1">
    <source>
        <dbReference type="EMBL" id="AKD28126.1"/>
    </source>
</evidence>
<protein>
    <submittedName>
        <fullName evidence="1">Uncharacterized protein</fullName>
    </submittedName>
</protein>
<name>A0A0F6Q8F2_9HYME</name>
<organism evidence="1">
    <name type="scientific">Glypta fumiferanae</name>
    <dbReference type="NCBI Taxonomy" id="389681"/>
    <lineage>
        <taxon>Eukaryota</taxon>
        <taxon>Metazoa</taxon>
        <taxon>Ecdysozoa</taxon>
        <taxon>Arthropoda</taxon>
        <taxon>Hexapoda</taxon>
        <taxon>Insecta</taxon>
        <taxon>Pterygota</taxon>
        <taxon>Neoptera</taxon>
        <taxon>Endopterygota</taxon>
        <taxon>Hymenoptera</taxon>
        <taxon>Apocrita</taxon>
        <taxon>Ichneumonoidea</taxon>
        <taxon>Ichneumonidae</taxon>
        <taxon>Banchinae</taxon>
        <taxon>Glypta</taxon>
    </lineage>
</organism>
<reference evidence="1" key="1">
    <citation type="journal article" date="2015" name="J. Virol.">
        <title>Genomic and Proteomic Analyses Indicate that Banchine and Campoplegine Polydnaviruses Have Similar, if Not Identical, Viral Ancestors.</title>
        <authorList>
            <person name="Beliveau C."/>
            <person name="Cohen A."/>
            <person name="Stewart D."/>
            <person name="Periquet G."/>
            <person name="Djoumad A."/>
            <person name="Kuhn L."/>
            <person name="Stoltz D."/>
            <person name="Volkoff A.-N."/>
            <person name="Herniou E."/>
            <person name="Drezen J.-M."/>
            <person name="Cusson M."/>
        </authorList>
    </citation>
    <scope>NUCLEOTIDE SEQUENCE</scope>
</reference>
<dbReference type="AlphaFoldDB" id="A0A0F6Q8F2"/>
<dbReference type="EMBL" id="KP706802">
    <property type="protein sequence ID" value="AKD28126.1"/>
    <property type="molecule type" value="Genomic_DNA"/>
</dbReference>
<accession>A0A0F6Q8F2</accession>
<sequence>MTIELHEPSEEELLKMDMLVEEFKFHLVDLKEFLDRNDLTDEQEDEKDEIEETMEKTLEELFEIMKHLKKPPANAEAVLVWAEKFYA</sequence>